<comment type="subunit">
    <text evidence="2 7">Heterodimer of SbcC and SbcD.</text>
</comment>
<dbReference type="PANTHER" id="PTHR30337">
    <property type="entry name" value="COMPONENT OF ATP-DEPENDENT DSDNA EXONUCLEASE"/>
    <property type="match status" value="1"/>
</dbReference>
<dbReference type="GO" id="GO:0004519">
    <property type="term" value="F:endonuclease activity"/>
    <property type="evidence" value="ECO:0007669"/>
    <property type="project" value="UniProtKB-KW"/>
</dbReference>
<dbReference type="GO" id="GO:0006310">
    <property type="term" value="P:DNA recombination"/>
    <property type="evidence" value="ECO:0007669"/>
    <property type="project" value="UniProtKB-KW"/>
</dbReference>
<keyword evidence="7" id="KW-0233">DNA recombination</keyword>
<evidence type="ECO:0000313" key="10">
    <source>
        <dbReference type="EMBL" id="SQI41087.1"/>
    </source>
</evidence>
<evidence type="ECO:0000259" key="8">
    <source>
        <dbReference type="Pfam" id="PF00149"/>
    </source>
</evidence>
<keyword evidence="4 7" id="KW-0540">Nuclease</keyword>
<evidence type="ECO:0000256" key="7">
    <source>
        <dbReference type="RuleBase" id="RU363069"/>
    </source>
</evidence>
<keyword evidence="5 7" id="KW-0378">Hydrolase</keyword>
<keyword evidence="7" id="KW-0235">DNA replication</keyword>
<reference evidence="10 11" key="1">
    <citation type="submission" date="2018-06" db="EMBL/GenBank/DDBJ databases">
        <authorList>
            <consortium name="Pathogen Informatics"/>
            <person name="Doyle S."/>
        </authorList>
    </citation>
    <scope>NUCLEOTIDE SEQUENCE [LARGE SCALE GENOMIC DNA]</scope>
    <source>
        <strain evidence="10 11">NCTC12151</strain>
    </source>
</reference>
<name>A0A2X4UMJ5_9GAMM</name>
<dbReference type="KEGG" id="lri:NCTC12151_01942"/>
<evidence type="ECO:0000256" key="6">
    <source>
        <dbReference type="ARBA" id="ARBA00022839"/>
    </source>
</evidence>
<evidence type="ECO:0000256" key="5">
    <source>
        <dbReference type="ARBA" id="ARBA00022801"/>
    </source>
</evidence>
<dbReference type="EMBL" id="LS483470">
    <property type="protein sequence ID" value="SQI41087.1"/>
    <property type="molecule type" value="Genomic_DNA"/>
</dbReference>
<gene>
    <name evidence="7 10" type="primary">sbcD</name>
    <name evidence="10" type="ORF">NCTC12151_01942</name>
</gene>
<evidence type="ECO:0000259" key="9">
    <source>
        <dbReference type="Pfam" id="PF12320"/>
    </source>
</evidence>
<keyword evidence="11" id="KW-1185">Reference proteome</keyword>
<dbReference type="InterPro" id="IPR041796">
    <property type="entry name" value="Mre11_N"/>
</dbReference>
<dbReference type="InterPro" id="IPR050535">
    <property type="entry name" value="DNA_Repair-Maintenance_Comp"/>
</dbReference>
<protein>
    <recommendedName>
        <fullName evidence="3 7">Nuclease SbcCD subunit D</fullName>
    </recommendedName>
</protein>
<dbReference type="NCBIfam" id="NF008206">
    <property type="entry name" value="PRK10966.1"/>
    <property type="match status" value="1"/>
</dbReference>
<evidence type="ECO:0000256" key="2">
    <source>
        <dbReference type="ARBA" id="ARBA00011322"/>
    </source>
</evidence>
<dbReference type="OrthoDB" id="9773856at2"/>
<dbReference type="PANTHER" id="PTHR30337:SF0">
    <property type="entry name" value="NUCLEASE SBCCD SUBUNIT D"/>
    <property type="match status" value="1"/>
</dbReference>
<feature type="domain" description="Nuclease SbcCD subunit D C-terminal" evidence="9">
    <location>
        <begin position="282"/>
        <end position="379"/>
    </location>
</feature>
<keyword evidence="6 7" id="KW-0269">Exonuclease</keyword>
<dbReference type="InterPro" id="IPR029052">
    <property type="entry name" value="Metallo-depent_PP-like"/>
</dbReference>
<comment type="similarity">
    <text evidence="1 7">Belongs to the SbcD family.</text>
</comment>
<evidence type="ECO:0000256" key="1">
    <source>
        <dbReference type="ARBA" id="ARBA00010555"/>
    </source>
</evidence>
<comment type="function">
    <text evidence="7">SbcCD cleaves DNA hairpin structures. These structures can inhibit DNA replication and are intermediates in certain DNA recombination reactions. The complex acts as a 3'-&gt;5' double strand exonuclease that can open hairpins. It also has a 5' single-strand endonuclease activity.</text>
</comment>
<accession>A0A2X4UMJ5</accession>
<dbReference type="Gene3D" id="3.30.160.720">
    <property type="match status" value="1"/>
</dbReference>
<keyword evidence="7" id="KW-0255">Endonuclease</keyword>
<dbReference type="NCBIfam" id="TIGR00619">
    <property type="entry name" value="sbcd"/>
    <property type="match status" value="1"/>
</dbReference>
<organism evidence="10 11">
    <name type="scientific">Leminorella richardii</name>
    <dbReference type="NCBI Taxonomy" id="158841"/>
    <lineage>
        <taxon>Bacteria</taxon>
        <taxon>Pseudomonadati</taxon>
        <taxon>Pseudomonadota</taxon>
        <taxon>Gammaproteobacteria</taxon>
        <taxon>Enterobacterales</taxon>
        <taxon>Budviciaceae</taxon>
        <taxon>Leminorella</taxon>
    </lineage>
</organism>
<dbReference type="Proteomes" id="UP000249005">
    <property type="component" value="Chromosome 1"/>
</dbReference>
<dbReference type="InterPro" id="IPR004843">
    <property type="entry name" value="Calcineurin-like_PHP"/>
</dbReference>
<dbReference type="SUPFAM" id="SSF56300">
    <property type="entry name" value="Metallo-dependent phosphatases"/>
    <property type="match status" value="1"/>
</dbReference>
<evidence type="ECO:0000256" key="4">
    <source>
        <dbReference type="ARBA" id="ARBA00022722"/>
    </source>
</evidence>
<dbReference type="GO" id="GO:0006260">
    <property type="term" value="P:DNA replication"/>
    <property type="evidence" value="ECO:0007669"/>
    <property type="project" value="UniProtKB-KW"/>
</dbReference>
<sequence>MRIIHTSDWHLGQYFFTKSRAAEHEAFLDWLIERVLIHSVDAIIVAGDVFDTASPPSYARELYNQFIVKLQPTGCRLVVLGGNHDAVAVLNESRSLLACLNVDVIAGVAEDPSQSLLVLTNSADEPSALLCAVPFIRQRDIVTSQAGQSAEEKQQGMRAAIAAYYQHLYELALEKREAIGRPLPIILTGHLTTVGASTSDSVREIYIGTLDAFPAQDFPPADYIALGHIHRPQKVANSEYIRYSGSPIPLSFDEAGQEKSVVLVEFTPNESTSIELLPVPEFQPMRLISGDIDTVLNQLSSFDSHREELPTWLDIEVDTALYLSDLQKRIQLMADTLPVDVLLLRRSKSMAHRHLVRQEKETLSELTASDVFERRLAQEQAQSPDENAALRYPRLREMFNGILEDVRLEREQRAKEEIK</sequence>
<dbReference type="AlphaFoldDB" id="A0A2X4UMJ5"/>
<dbReference type="GO" id="GO:0008408">
    <property type="term" value="F:3'-5' exonuclease activity"/>
    <property type="evidence" value="ECO:0007669"/>
    <property type="project" value="InterPro"/>
</dbReference>
<dbReference type="InterPro" id="IPR026843">
    <property type="entry name" value="SbcD_C"/>
</dbReference>
<dbReference type="RefSeq" id="WP_111740455.1">
    <property type="nucleotide sequence ID" value="NZ_LR698987.1"/>
</dbReference>
<proteinExistence type="inferred from homology"/>
<dbReference type="InterPro" id="IPR004593">
    <property type="entry name" value="SbcD"/>
</dbReference>
<dbReference type="Pfam" id="PF00149">
    <property type="entry name" value="Metallophos"/>
    <property type="match status" value="1"/>
</dbReference>
<dbReference type="CDD" id="cd00840">
    <property type="entry name" value="MPP_Mre11_N"/>
    <property type="match status" value="1"/>
</dbReference>
<dbReference type="Gene3D" id="3.60.21.10">
    <property type="match status" value="1"/>
</dbReference>
<evidence type="ECO:0000256" key="3">
    <source>
        <dbReference type="ARBA" id="ARBA00013365"/>
    </source>
</evidence>
<evidence type="ECO:0000313" key="11">
    <source>
        <dbReference type="Proteomes" id="UP000249005"/>
    </source>
</evidence>
<dbReference type="Pfam" id="PF12320">
    <property type="entry name" value="SbcD_C"/>
    <property type="match status" value="1"/>
</dbReference>
<feature type="domain" description="Calcineurin-like phosphoesterase" evidence="8">
    <location>
        <begin position="1"/>
        <end position="232"/>
    </location>
</feature>